<comment type="similarity">
    <text evidence="1">Belongs to the aspartate/glutamate racemases family.</text>
</comment>
<dbReference type="SUPFAM" id="SSF53681">
    <property type="entry name" value="Aspartate/glutamate racemase"/>
    <property type="match status" value="2"/>
</dbReference>
<protein>
    <submittedName>
        <fullName evidence="3">Amino acid racemase</fullName>
        <ecNumber evidence="3">5.1.1.-</ecNumber>
    </submittedName>
</protein>
<evidence type="ECO:0000313" key="4">
    <source>
        <dbReference type="Proteomes" id="UP000440498"/>
    </source>
</evidence>
<dbReference type="Gene3D" id="3.40.50.1860">
    <property type="match status" value="2"/>
</dbReference>
<dbReference type="Proteomes" id="UP000440498">
    <property type="component" value="Unassembled WGS sequence"/>
</dbReference>
<dbReference type="EMBL" id="WHUG01000014">
    <property type="protein sequence ID" value="MQA41554.1"/>
    <property type="molecule type" value="Genomic_DNA"/>
</dbReference>
<dbReference type="Pfam" id="PF01177">
    <property type="entry name" value="Asp_Glu_race"/>
    <property type="match status" value="1"/>
</dbReference>
<evidence type="ECO:0000256" key="1">
    <source>
        <dbReference type="ARBA" id="ARBA00007847"/>
    </source>
</evidence>
<dbReference type="AlphaFoldDB" id="A0A6A7N8Z8"/>
<sequence length="230" mass="25376">MKTIGLIGGMSWESTVPYYRQINETVKQHLGGLHSAKVVLYSVDFHEIERLQHAGDWDAAGAVLADAARSLRAAGADFLVLCTNTMHKVAPAIEAAVDIPLFHIADPTAAEIKHAGLHKIGLLGTRFTMEQAFYKDRLRERHGLDVVVPEQHDRDIVHRIIYEELCLGRIVDSSRDEYRRIIAGLVEQGAQAIILGCTEISLLVAQRDAAVPLFDTTAIHARKAAEWALA</sequence>
<dbReference type="InterPro" id="IPR015942">
    <property type="entry name" value="Asp/Glu/hydantoin_racemase"/>
</dbReference>
<dbReference type="PROSITE" id="PS00924">
    <property type="entry name" value="ASP_GLU_RACEMASE_2"/>
    <property type="match status" value="1"/>
</dbReference>
<dbReference type="InterPro" id="IPR033134">
    <property type="entry name" value="Asp/Glu_racemase_AS_2"/>
</dbReference>
<dbReference type="InterPro" id="IPR004380">
    <property type="entry name" value="Asp_race"/>
</dbReference>
<organism evidence="3 4">
    <name type="scientific">Rugamonas aquatica</name>
    <dbReference type="NCBI Taxonomy" id="2743357"/>
    <lineage>
        <taxon>Bacteria</taxon>
        <taxon>Pseudomonadati</taxon>
        <taxon>Pseudomonadota</taxon>
        <taxon>Betaproteobacteria</taxon>
        <taxon>Burkholderiales</taxon>
        <taxon>Oxalobacteraceae</taxon>
        <taxon>Telluria group</taxon>
        <taxon>Rugamonas</taxon>
    </lineage>
</organism>
<accession>A0A6A7N8Z8</accession>
<dbReference type="EC" id="5.1.1.-" evidence="3"/>
<evidence type="ECO:0000313" key="3">
    <source>
        <dbReference type="EMBL" id="MQA41554.1"/>
    </source>
</evidence>
<dbReference type="RefSeq" id="WP_152840776.1">
    <property type="nucleotide sequence ID" value="NZ_WHUG01000014.1"/>
</dbReference>
<dbReference type="InterPro" id="IPR001920">
    <property type="entry name" value="Asp/Glu_race"/>
</dbReference>
<comment type="caution">
    <text evidence="3">The sequence shown here is derived from an EMBL/GenBank/DDBJ whole genome shotgun (WGS) entry which is preliminary data.</text>
</comment>
<evidence type="ECO:0000256" key="2">
    <source>
        <dbReference type="ARBA" id="ARBA00023235"/>
    </source>
</evidence>
<dbReference type="GO" id="GO:0047661">
    <property type="term" value="F:amino-acid racemase activity"/>
    <property type="evidence" value="ECO:0007669"/>
    <property type="project" value="InterPro"/>
</dbReference>
<dbReference type="NCBIfam" id="TIGR00035">
    <property type="entry name" value="asp_race"/>
    <property type="match status" value="1"/>
</dbReference>
<dbReference type="PANTHER" id="PTHR21198:SF7">
    <property type="entry name" value="ASPARTATE-GLUTAMATE RACEMASE FAMILY"/>
    <property type="match status" value="1"/>
</dbReference>
<name>A0A6A7N8Z8_9BURK</name>
<keyword evidence="4" id="KW-1185">Reference proteome</keyword>
<proteinExistence type="inferred from homology"/>
<dbReference type="PANTHER" id="PTHR21198">
    <property type="entry name" value="GLUTAMATE RACEMASE"/>
    <property type="match status" value="1"/>
</dbReference>
<gene>
    <name evidence="3" type="ORF">GEV02_25745</name>
</gene>
<reference evidence="3 4" key="1">
    <citation type="submission" date="2019-10" db="EMBL/GenBank/DDBJ databases">
        <title>Two novel species isolated from a subtropical stream in China.</title>
        <authorList>
            <person name="Lu H."/>
        </authorList>
    </citation>
    <scope>NUCLEOTIDE SEQUENCE [LARGE SCALE GENOMIC DNA]</scope>
    <source>
        <strain evidence="3 4">FT29W</strain>
    </source>
</reference>
<keyword evidence="2 3" id="KW-0413">Isomerase</keyword>